<protein>
    <recommendedName>
        <fullName evidence="4">NnrS protein</fullName>
    </recommendedName>
</protein>
<keyword evidence="1" id="KW-1133">Transmembrane helix</keyword>
<proteinExistence type="predicted"/>
<sequence>MASCARITYVVSVGLYRAAAAALAVAILSPILGGRGLLPPEEILMGHALVMAVLLGALGWVVRGIHVALRAPLADATHCGRRR</sequence>
<feature type="transmembrane region" description="Helical" evidence="1">
    <location>
        <begin position="43"/>
        <end position="62"/>
    </location>
</feature>
<evidence type="ECO:0000313" key="3">
    <source>
        <dbReference type="Proteomes" id="UP001333102"/>
    </source>
</evidence>
<name>A0ABZ1BMI9_9FIRM</name>
<keyword evidence="3" id="KW-1185">Reference proteome</keyword>
<accession>A0ABZ1BMI9</accession>
<keyword evidence="1" id="KW-0472">Membrane</keyword>
<evidence type="ECO:0000313" key="2">
    <source>
        <dbReference type="EMBL" id="WRP13748.1"/>
    </source>
</evidence>
<reference evidence="3" key="1">
    <citation type="submission" date="2023-12" db="EMBL/GenBank/DDBJ databases">
        <title>Novel isolates from deep terrestrial aquifers shed light on the physiology and ecology of the class Limnochordia.</title>
        <authorList>
            <person name="Karnachuk O.V."/>
            <person name="Lukina A.P."/>
            <person name="Avakyan M.R."/>
            <person name="Kadnikov V."/>
            <person name="Begmatov S."/>
            <person name="Beletsky A.V."/>
            <person name="Mardanov A.V."/>
            <person name="Ravin N.V."/>
        </authorList>
    </citation>
    <scope>NUCLEOTIDE SEQUENCE [LARGE SCALE GENOMIC DNA]</scope>
    <source>
        <strain evidence="3">LN</strain>
    </source>
</reference>
<organism evidence="2 3">
    <name type="scientific">Geochorda subterranea</name>
    <dbReference type="NCBI Taxonomy" id="3109564"/>
    <lineage>
        <taxon>Bacteria</taxon>
        <taxon>Bacillati</taxon>
        <taxon>Bacillota</taxon>
        <taxon>Limnochordia</taxon>
        <taxon>Limnochordales</taxon>
        <taxon>Geochordaceae</taxon>
        <taxon>Geochorda</taxon>
    </lineage>
</organism>
<gene>
    <name evidence="2" type="ORF">VLY81_09890</name>
</gene>
<evidence type="ECO:0008006" key="4">
    <source>
        <dbReference type="Google" id="ProtNLM"/>
    </source>
</evidence>
<dbReference type="RefSeq" id="WP_324667993.1">
    <property type="nucleotide sequence ID" value="NZ_CP141614.1"/>
</dbReference>
<dbReference type="EMBL" id="CP141614">
    <property type="protein sequence ID" value="WRP13748.1"/>
    <property type="molecule type" value="Genomic_DNA"/>
</dbReference>
<evidence type="ECO:0000256" key="1">
    <source>
        <dbReference type="SAM" id="Phobius"/>
    </source>
</evidence>
<dbReference type="Proteomes" id="UP001333102">
    <property type="component" value="Chromosome"/>
</dbReference>
<feature type="transmembrane region" description="Helical" evidence="1">
    <location>
        <begin position="7"/>
        <end position="31"/>
    </location>
</feature>
<keyword evidence="1" id="KW-0812">Transmembrane</keyword>